<evidence type="ECO:0000256" key="1">
    <source>
        <dbReference type="SAM" id="Phobius"/>
    </source>
</evidence>
<protein>
    <submittedName>
        <fullName evidence="2">Uncharacterized protein</fullName>
    </submittedName>
</protein>
<sequence>MKHVDRYVITESPASSVFGLGFCLILACGLLDGYSKPWYVAISVVIFILVIFSVVLSLFIRRQKIVIDSRGIHYYERFLFKITKHDYPWSQVSRCYIDWYHYYSMLLPVRRLVVVTELSNSNSKYHDIDLKDFELAFRMSSLKRAILEYSNNAGIFDVEQTSANRKSEMFYWLIIVLVLILVFLCVQISNY</sequence>
<accession>A0A8E1QZK5</accession>
<keyword evidence="1" id="KW-0472">Membrane</keyword>
<dbReference type="EMBL" id="LFQU01000008">
    <property type="protein sequence ID" value="KOO68829.1"/>
    <property type="molecule type" value="Genomic_DNA"/>
</dbReference>
<dbReference type="AlphaFoldDB" id="A0A8E1QZK5"/>
<organism evidence="2 3">
    <name type="scientific">Xylanibacter rarus</name>
    <dbReference type="NCBI Taxonomy" id="1676614"/>
    <lineage>
        <taxon>Bacteria</taxon>
        <taxon>Pseudomonadati</taxon>
        <taxon>Bacteroidota</taxon>
        <taxon>Bacteroidia</taxon>
        <taxon>Bacteroidales</taxon>
        <taxon>Prevotellaceae</taxon>
        <taxon>Xylanibacter</taxon>
    </lineage>
</organism>
<dbReference type="Proteomes" id="UP000036951">
    <property type="component" value="Unassembled WGS sequence"/>
</dbReference>
<comment type="caution">
    <text evidence="2">The sequence shown here is derived from an EMBL/GenBank/DDBJ whole genome shotgun (WGS) entry which is preliminary data.</text>
</comment>
<dbReference type="PROSITE" id="PS51257">
    <property type="entry name" value="PROKAR_LIPOPROTEIN"/>
    <property type="match status" value="1"/>
</dbReference>
<keyword evidence="1" id="KW-1133">Transmembrane helix</keyword>
<evidence type="ECO:0000313" key="2">
    <source>
        <dbReference type="EMBL" id="KOO68829.1"/>
    </source>
</evidence>
<gene>
    <name evidence="2" type="ORF">ACU52_05750</name>
</gene>
<feature type="transmembrane region" description="Helical" evidence="1">
    <location>
        <begin position="38"/>
        <end position="60"/>
    </location>
</feature>
<reference evidence="2 3" key="1">
    <citation type="submission" date="2015-06" db="EMBL/GenBank/DDBJ databases">
        <title>Prevotella sp. 109, sp. nov., a novel member of the family Prevotellaceae isolated from human faeces.</title>
        <authorList>
            <person name="Shkoporov A.N."/>
            <person name="Chaplin A.V."/>
            <person name="Kafarskaia L.I."/>
            <person name="Efimov B.A."/>
        </authorList>
    </citation>
    <scope>NUCLEOTIDE SEQUENCE [LARGE SCALE GENOMIC DNA]</scope>
    <source>
        <strain evidence="2 3">109</strain>
    </source>
</reference>
<evidence type="ECO:0000313" key="3">
    <source>
        <dbReference type="Proteomes" id="UP000036951"/>
    </source>
</evidence>
<feature type="transmembrane region" description="Helical" evidence="1">
    <location>
        <begin position="170"/>
        <end position="189"/>
    </location>
</feature>
<keyword evidence="3" id="KW-1185">Reference proteome</keyword>
<proteinExistence type="predicted"/>
<keyword evidence="1" id="KW-0812">Transmembrane</keyword>
<name>A0A8E1QZK5_9BACT</name>
<feature type="transmembrane region" description="Helical" evidence="1">
    <location>
        <begin position="12"/>
        <end position="32"/>
    </location>
</feature>